<organism evidence="2 3">
    <name type="scientific">Pullulanibacillus camelliae</name>
    <dbReference type="NCBI Taxonomy" id="1707096"/>
    <lineage>
        <taxon>Bacteria</taxon>
        <taxon>Bacillati</taxon>
        <taxon>Bacillota</taxon>
        <taxon>Bacilli</taxon>
        <taxon>Bacillales</taxon>
        <taxon>Sporolactobacillaceae</taxon>
        <taxon>Pullulanibacillus</taxon>
    </lineage>
</organism>
<proteinExistence type="predicted"/>
<feature type="domain" description="Methyltransferase small" evidence="1">
    <location>
        <begin position="18"/>
        <end position="132"/>
    </location>
</feature>
<dbReference type="RefSeq" id="WP_308422174.1">
    <property type="nucleotide sequence ID" value="NZ_BMIR01000025.1"/>
</dbReference>
<name>A0A8J2YM84_9BACL</name>
<evidence type="ECO:0000313" key="3">
    <source>
        <dbReference type="Proteomes" id="UP000628775"/>
    </source>
</evidence>
<dbReference type="EMBL" id="BMIR01000025">
    <property type="protein sequence ID" value="GGE53904.1"/>
    <property type="molecule type" value="Genomic_DNA"/>
</dbReference>
<comment type="caution">
    <text evidence="2">The sequence shown here is derived from an EMBL/GenBank/DDBJ whole genome shotgun (WGS) entry which is preliminary data.</text>
</comment>
<dbReference type="InterPro" id="IPR029063">
    <property type="entry name" value="SAM-dependent_MTases_sf"/>
</dbReference>
<dbReference type="PANTHER" id="PTHR47739">
    <property type="entry name" value="TRNA1(VAL) (ADENINE(37)-N6)-METHYLTRANSFERASE"/>
    <property type="match status" value="1"/>
</dbReference>
<sequence>MIISEKNERIDYLFDSEYKIIQSKDVFSFSIDAVLLAKFVSLPLRKGSIIDLCTGNGAVALMMALRTKAQITGVELQERLADMAKRSVTLNQLDEQVNIICSDIKALPAFDSIHQCDVVTCNPPYFSNQQTVKRNPNPSLAIARHEIHLTLEEAIQVSSQLVRQKGKVAFVHRPERLGEILALMPQYRLFPKRLLFVYPKRGKEANIMLIEATKDGRPGIKVLPPLYIYDEEGCYTKELLTLASHRD</sequence>
<accession>A0A8J2YM84</accession>
<evidence type="ECO:0000259" key="1">
    <source>
        <dbReference type="Pfam" id="PF05175"/>
    </source>
</evidence>
<dbReference type="Proteomes" id="UP000628775">
    <property type="component" value="Unassembled WGS sequence"/>
</dbReference>
<dbReference type="GO" id="GO:0008168">
    <property type="term" value="F:methyltransferase activity"/>
    <property type="evidence" value="ECO:0007669"/>
    <property type="project" value="InterPro"/>
</dbReference>
<dbReference type="PANTHER" id="PTHR47739:SF1">
    <property type="entry name" value="TRNA1(VAL) (ADENINE(37)-N6)-METHYLTRANSFERASE"/>
    <property type="match status" value="1"/>
</dbReference>
<reference evidence="2" key="2">
    <citation type="submission" date="2020-09" db="EMBL/GenBank/DDBJ databases">
        <authorList>
            <person name="Sun Q."/>
            <person name="Zhou Y."/>
        </authorList>
    </citation>
    <scope>NUCLEOTIDE SEQUENCE</scope>
    <source>
        <strain evidence="2">CGMCC 1.15371</strain>
    </source>
</reference>
<dbReference type="AlphaFoldDB" id="A0A8J2YM84"/>
<dbReference type="Gene3D" id="3.40.50.150">
    <property type="entry name" value="Vaccinia Virus protein VP39"/>
    <property type="match status" value="1"/>
</dbReference>
<dbReference type="InterPro" id="IPR050210">
    <property type="entry name" value="tRNA_Adenine-N(6)_MTase"/>
</dbReference>
<gene>
    <name evidence="2" type="primary">yabB</name>
    <name evidence="2" type="ORF">GCM10011391_35980</name>
</gene>
<reference evidence="2" key="1">
    <citation type="journal article" date="2014" name="Int. J. Syst. Evol. Microbiol.">
        <title>Complete genome sequence of Corynebacterium casei LMG S-19264T (=DSM 44701T), isolated from a smear-ripened cheese.</title>
        <authorList>
            <consortium name="US DOE Joint Genome Institute (JGI-PGF)"/>
            <person name="Walter F."/>
            <person name="Albersmeier A."/>
            <person name="Kalinowski J."/>
            <person name="Ruckert C."/>
        </authorList>
    </citation>
    <scope>NUCLEOTIDE SEQUENCE</scope>
    <source>
        <strain evidence="2">CGMCC 1.15371</strain>
    </source>
</reference>
<dbReference type="CDD" id="cd02440">
    <property type="entry name" value="AdoMet_MTases"/>
    <property type="match status" value="1"/>
</dbReference>
<dbReference type="InterPro" id="IPR007848">
    <property type="entry name" value="Small_mtfrase_dom"/>
</dbReference>
<keyword evidence="3" id="KW-1185">Reference proteome</keyword>
<protein>
    <recommendedName>
        <fullName evidence="1">Methyltransferase small domain-containing protein</fullName>
    </recommendedName>
</protein>
<dbReference type="SUPFAM" id="SSF53335">
    <property type="entry name" value="S-adenosyl-L-methionine-dependent methyltransferases"/>
    <property type="match status" value="1"/>
</dbReference>
<dbReference type="Pfam" id="PF05175">
    <property type="entry name" value="MTS"/>
    <property type="match status" value="1"/>
</dbReference>
<evidence type="ECO:0000313" key="2">
    <source>
        <dbReference type="EMBL" id="GGE53904.1"/>
    </source>
</evidence>